<comment type="caution">
    <text evidence="1">The sequence shown here is derived from an EMBL/GenBank/DDBJ whole genome shotgun (WGS) entry which is preliminary data.</text>
</comment>
<sequence>MIQRAQEMISHPCCKPSHKAVLRDSILEYKAQKLASQEKFEMRRSTCELSIPLGSRRFVRESSVISEPSNSFKDTIESFQNVGPNYPITNQTSFHTQNSLTLGFPSPLP</sequence>
<name>A0A9Q3DRZ2_9BASI</name>
<dbReference type="Proteomes" id="UP000765509">
    <property type="component" value="Unassembled WGS sequence"/>
</dbReference>
<accession>A0A9Q3DRZ2</accession>
<gene>
    <name evidence="1" type="ORF">O181_046283</name>
</gene>
<reference evidence="1" key="1">
    <citation type="submission" date="2021-03" db="EMBL/GenBank/DDBJ databases">
        <title>Draft genome sequence of rust myrtle Austropuccinia psidii MF-1, a brazilian biotype.</title>
        <authorList>
            <person name="Quecine M.C."/>
            <person name="Pachon D.M.R."/>
            <person name="Bonatelli M.L."/>
            <person name="Correr F.H."/>
            <person name="Franceschini L.M."/>
            <person name="Leite T.F."/>
            <person name="Margarido G.R.A."/>
            <person name="Almeida C.A."/>
            <person name="Ferrarezi J.A."/>
            <person name="Labate C.A."/>
        </authorList>
    </citation>
    <scope>NUCLEOTIDE SEQUENCE</scope>
    <source>
        <strain evidence="1">MF-1</strain>
    </source>
</reference>
<dbReference type="AlphaFoldDB" id="A0A9Q3DRZ2"/>
<keyword evidence="2" id="KW-1185">Reference proteome</keyword>
<organism evidence="1 2">
    <name type="scientific">Austropuccinia psidii MF-1</name>
    <dbReference type="NCBI Taxonomy" id="1389203"/>
    <lineage>
        <taxon>Eukaryota</taxon>
        <taxon>Fungi</taxon>
        <taxon>Dikarya</taxon>
        <taxon>Basidiomycota</taxon>
        <taxon>Pucciniomycotina</taxon>
        <taxon>Pucciniomycetes</taxon>
        <taxon>Pucciniales</taxon>
        <taxon>Sphaerophragmiaceae</taxon>
        <taxon>Austropuccinia</taxon>
    </lineage>
</organism>
<dbReference type="EMBL" id="AVOT02019174">
    <property type="protein sequence ID" value="MBW0506568.1"/>
    <property type="molecule type" value="Genomic_DNA"/>
</dbReference>
<protein>
    <submittedName>
        <fullName evidence="1">Uncharacterized protein</fullName>
    </submittedName>
</protein>
<evidence type="ECO:0000313" key="1">
    <source>
        <dbReference type="EMBL" id="MBW0506568.1"/>
    </source>
</evidence>
<evidence type="ECO:0000313" key="2">
    <source>
        <dbReference type="Proteomes" id="UP000765509"/>
    </source>
</evidence>
<proteinExistence type="predicted"/>